<organism evidence="2 3">
    <name type="scientific">Actinopolymorpha pittospori</name>
    <dbReference type="NCBI Taxonomy" id="648752"/>
    <lineage>
        <taxon>Bacteria</taxon>
        <taxon>Bacillati</taxon>
        <taxon>Actinomycetota</taxon>
        <taxon>Actinomycetes</taxon>
        <taxon>Propionibacteriales</taxon>
        <taxon>Actinopolymorphaceae</taxon>
        <taxon>Actinopolymorpha</taxon>
    </lineage>
</organism>
<protein>
    <submittedName>
        <fullName evidence="2">ABC-type transport system involved in multi-copper enzyme maturation permease subunit</fullName>
    </submittedName>
</protein>
<feature type="transmembrane region" description="Helical" evidence="1">
    <location>
        <begin position="60"/>
        <end position="79"/>
    </location>
</feature>
<evidence type="ECO:0000313" key="2">
    <source>
        <dbReference type="EMBL" id="MBE1607226.1"/>
    </source>
</evidence>
<comment type="caution">
    <text evidence="2">The sequence shown here is derived from an EMBL/GenBank/DDBJ whole genome shotgun (WGS) entry which is preliminary data.</text>
</comment>
<accession>A0A927MVL3</accession>
<keyword evidence="3" id="KW-1185">Reference proteome</keyword>
<keyword evidence="1" id="KW-0812">Transmembrane</keyword>
<dbReference type="Proteomes" id="UP000638648">
    <property type="component" value="Unassembled WGS sequence"/>
</dbReference>
<evidence type="ECO:0000313" key="3">
    <source>
        <dbReference type="Proteomes" id="UP000638648"/>
    </source>
</evidence>
<feature type="transmembrane region" description="Helical" evidence="1">
    <location>
        <begin position="20"/>
        <end position="40"/>
    </location>
</feature>
<dbReference type="EMBL" id="JADBEM010000001">
    <property type="protein sequence ID" value="MBE1607226.1"/>
    <property type="molecule type" value="Genomic_DNA"/>
</dbReference>
<feature type="transmembrane region" description="Helical" evidence="1">
    <location>
        <begin position="178"/>
        <end position="198"/>
    </location>
</feature>
<keyword evidence="1" id="KW-1133">Transmembrane helix</keyword>
<dbReference type="AlphaFoldDB" id="A0A927MVL3"/>
<feature type="transmembrane region" description="Helical" evidence="1">
    <location>
        <begin position="149"/>
        <end position="171"/>
    </location>
</feature>
<evidence type="ECO:0000256" key="1">
    <source>
        <dbReference type="SAM" id="Phobius"/>
    </source>
</evidence>
<feature type="transmembrane region" description="Helical" evidence="1">
    <location>
        <begin position="106"/>
        <end position="129"/>
    </location>
</feature>
<name>A0A927MVL3_9ACTN</name>
<keyword evidence="1" id="KW-0472">Membrane</keyword>
<gene>
    <name evidence="2" type="ORF">HEB94_004074</name>
</gene>
<reference evidence="2" key="1">
    <citation type="submission" date="2020-10" db="EMBL/GenBank/DDBJ databases">
        <title>Sequencing the genomes of 1000 actinobacteria strains.</title>
        <authorList>
            <person name="Klenk H.-P."/>
        </authorList>
    </citation>
    <scope>NUCLEOTIDE SEQUENCE</scope>
    <source>
        <strain evidence="2">DSM 45354</strain>
    </source>
</reference>
<feature type="transmembrane region" description="Helical" evidence="1">
    <location>
        <begin position="241"/>
        <end position="260"/>
    </location>
</feature>
<dbReference type="RefSeq" id="WP_192751205.1">
    <property type="nucleotide sequence ID" value="NZ_BAABJL010000158.1"/>
</dbReference>
<sequence length="265" mass="27250">MSRLVKAELRRLLATRIWQVGLLCAALCGGGLVGLLTLIGPENFQPPMPGVDTEVGVGTILGMVGFTVFVPAVLGTLAVPSEYRHRTVTYTFLFAPRRGQVLTAKLVAYAAAGLTYGVVLAGTAAAALYGGAAVHGLTLGPSTGTVLEVLTRLALSMAVYVLIGVGVGALIRNQVAALLVVVGYFYMGETLLSMIPWVNQLYPLLPGGATAALTGFTYVTDAMATEIGTTSIDLLSPTGGGLLLAGYAVAAAALAVAVPMRRDVQ</sequence>
<proteinExistence type="predicted"/>